<proteinExistence type="predicted"/>
<dbReference type="RefSeq" id="WP_048839121.1">
    <property type="nucleotide sequence ID" value="NZ_BAMV01000017.1"/>
</dbReference>
<keyword evidence="1" id="KW-0732">Signal</keyword>
<evidence type="ECO:0000313" key="4">
    <source>
        <dbReference type="Proteomes" id="UP000032671"/>
    </source>
</evidence>
<dbReference type="EMBL" id="BJVU01000003">
    <property type="protein sequence ID" value="GEL58379.1"/>
    <property type="molecule type" value="Genomic_DNA"/>
</dbReference>
<organism evidence="2 4">
    <name type="scientific">Acetobacter cibinongensis</name>
    <dbReference type="NCBI Taxonomy" id="146475"/>
    <lineage>
        <taxon>Bacteria</taxon>
        <taxon>Pseudomonadati</taxon>
        <taxon>Pseudomonadota</taxon>
        <taxon>Alphaproteobacteria</taxon>
        <taxon>Acetobacterales</taxon>
        <taxon>Acetobacteraceae</taxon>
        <taxon>Acetobacter</taxon>
    </lineage>
</organism>
<dbReference type="InterPro" id="IPR000560">
    <property type="entry name" value="His_Pase_clade-2"/>
</dbReference>
<reference evidence="2 4" key="1">
    <citation type="submission" date="2012-11" db="EMBL/GenBank/DDBJ databases">
        <title>Whole genome sequence of Acetobacter cibinongensis 4H-1.</title>
        <authorList>
            <person name="Azuma Y."/>
            <person name="Higashiura N."/>
            <person name="Hirakawa H."/>
            <person name="Matsushita K."/>
        </authorList>
    </citation>
    <scope>NUCLEOTIDE SEQUENCE [LARGE SCALE GENOMIC DNA]</scope>
    <source>
        <strain evidence="2 4">4H-1</strain>
    </source>
</reference>
<dbReference type="STRING" id="1231339.Abci_017_309"/>
<dbReference type="Gene3D" id="3.40.50.1240">
    <property type="entry name" value="Phosphoglycerate mutase-like"/>
    <property type="match status" value="2"/>
</dbReference>
<name>A0A0D6N5Z2_9PROT</name>
<dbReference type="Pfam" id="PF00328">
    <property type="entry name" value="His_Phos_2"/>
    <property type="match status" value="1"/>
</dbReference>
<feature type="chain" id="PRO_5030005804" evidence="1">
    <location>
        <begin position="35"/>
        <end position="431"/>
    </location>
</feature>
<keyword evidence="2" id="KW-0378">Hydrolase</keyword>
<reference evidence="3 5" key="2">
    <citation type="submission" date="2019-07" db="EMBL/GenBank/DDBJ databases">
        <title>Whole genome shotgun sequence of Acetobacter cibinongensis NBRC 16605.</title>
        <authorList>
            <person name="Hosoyama A."/>
            <person name="Uohara A."/>
            <person name="Ohji S."/>
            <person name="Ichikawa N."/>
        </authorList>
    </citation>
    <scope>NUCLEOTIDE SEQUENCE [LARGE SCALE GENOMIC DNA]</scope>
    <source>
        <strain evidence="3 5">NBRC 16605</strain>
    </source>
</reference>
<dbReference type="Proteomes" id="UP000321891">
    <property type="component" value="Unassembled WGS sequence"/>
</dbReference>
<keyword evidence="5" id="KW-1185">Reference proteome</keyword>
<dbReference type="Proteomes" id="UP000032671">
    <property type="component" value="Unassembled WGS sequence"/>
</dbReference>
<evidence type="ECO:0000256" key="1">
    <source>
        <dbReference type="SAM" id="SignalP"/>
    </source>
</evidence>
<accession>A0A0D6N5Z2</accession>
<sequence>MLYRLRQSALLLGTLCRLAVAGTTALTIGTSACAATDLPDGAVLERVVLVARHGIRSPTQSTEGLTLKTGRTWSAWPVPPGSMTEHGRTNLALMATFLRTVYAPLLATLGKPHCTPATSPVFVWADSADARTLETGTIFARVLSRGCVLAPASLPAGKKDPLFNAMANGLVVLDQAAITRTLTALSLKDDARALPPAVHTAEQTLQHLFAPQGCNTLHTACFTAPAQFGWKKGVPHATGGLALSASVAENLLLEYVQGLPPTVTAQQGQANLLATILPAHTYQSQRLRRLPALAAARGQLLLPTLLDLLSSAPPHTVPPSARLILFAGHDTTLDMLASLFGLEWHFTDQPDPTAPDTTLGLEVWRLPGQQTMVRFVLFHQSLAQLRMATPVTERPDGGAAMVLHSSLCPTALCSLAELTSHFSSKPSTAPL</sequence>
<accession>A0A6N3SPJ5</accession>
<dbReference type="InterPro" id="IPR033379">
    <property type="entry name" value="Acid_Pase_AS"/>
</dbReference>
<dbReference type="PROSITE" id="PS51257">
    <property type="entry name" value="PROKAR_LIPOPROTEIN"/>
    <property type="match status" value="1"/>
</dbReference>
<evidence type="ECO:0000313" key="3">
    <source>
        <dbReference type="EMBL" id="GEL58379.1"/>
    </source>
</evidence>
<evidence type="ECO:0000313" key="5">
    <source>
        <dbReference type="Proteomes" id="UP000321891"/>
    </source>
</evidence>
<evidence type="ECO:0000313" key="2">
    <source>
        <dbReference type="EMBL" id="GAN61125.1"/>
    </source>
</evidence>
<dbReference type="SUPFAM" id="SSF53254">
    <property type="entry name" value="Phosphoglycerate mutase-like"/>
    <property type="match status" value="1"/>
</dbReference>
<dbReference type="PROSITE" id="PS00616">
    <property type="entry name" value="HIS_ACID_PHOSPHAT_1"/>
    <property type="match status" value="1"/>
</dbReference>
<comment type="caution">
    <text evidence="2">The sequence shown here is derived from an EMBL/GenBank/DDBJ whole genome shotgun (WGS) entry which is preliminary data.</text>
</comment>
<dbReference type="EMBL" id="BAMV01000017">
    <property type="protein sequence ID" value="GAN61125.1"/>
    <property type="molecule type" value="Genomic_DNA"/>
</dbReference>
<dbReference type="InterPro" id="IPR029033">
    <property type="entry name" value="His_PPase_superfam"/>
</dbReference>
<dbReference type="AlphaFoldDB" id="A0A0D6N5Z2"/>
<protein>
    <submittedName>
        <fullName evidence="2">Phosphoanhydride phosphohydrolase</fullName>
    </submittedName>
    <submittedName>
        <fullName evidence="3">Phosphoanhydride phosphorylase</fullName>
    </submittedName>
</protein>
<feature type="signal peptide" evidence="1">
    <location>
        <begin position="1"/>
        <end position="34"/>
    </location>
</feature>
<dbReference type="GO" id="GO:0016787">
    <property type="term" value="F:hydrolase activity"/>
    <property type="evidence" value="ECO:0007669"/>
    <property type="project" value="UniProtKB-KW"/>
</dbReference>
<gene>
    <name evidence="2" type="ORF">Abci_017_309</name>
    <name evidence="3" type="ORF">ACI01nite_09810</name>
</gene>